<evidence type="ECO:0000256" key="2">
    <source>
        <dbReference type="ARBA" id="ARBA00022840"/>
    </source>
</evidence>
<dbReference type="GO" id="GO:0004674">
    <property type="term" value="F:protein serine/threonine kinase activity"/>
    <property type="evidence" value="ECO:0007669"/>
    <property type="project" value="TreeGrafter"/>
</dbReference>
<dbReference type="AlphaFoldDB" id="A0A5B6Z5S7"/>
<evidence type="ECO:0000256" key="1">
    <source>
        <dbReference type="ARBA" id="ARBA00022741"/>
    </source>
</evidence>
<feature type="domain" description="Protein kinase" evidence="3">
    <location>
        <begin position="1"/>
        <end position="234"/>
    </location>
</feature>
<proteinExistence type="predicted"/>
<dbReference type="PANTHER" id="PTHR27005:SF466">
    <property type="entry name" value="NON-FUNCTIONAL PSEUDOKINASE ZED1-LIKE"/>
    <property type="match status" value="1"/>
</dbReference>
<dbReference type="SUPFAM" id="SSF56112">
    <property type="entry name" value="Protein kinase-like (PK-like)"/>
    <property type="match status" value="1"/>
</dbReference>
<reference evidence="4" key="1">
    <citation type="submission" date="2019-08" db="EMBL/GenBank/DDBJ databases">
        <title>Reference gene set and small RNA set construction with multiple tissues from Davidia involucrata Baill.</title>
        <authorList>
            <person name="Yang H."/>
            <person name="Zhou C."/>
            <person name="Li G."/>
            <person name="Wang J."/>
            <person name="Gao P."/>
            <person name="Wang M."/>
            <person name="Wang R."/>
            <person name="Zhao Y."/>
        </authorList>
    </citation>
    <scope>NUCLEOTIDE SEQUENCE</scope>
    <source>
        <tissue evidence="4">Mixed with DoveR01_LX</tissue>
    </source>
</reference>
<dbReference type="SMART" id="SM00220">
    <property type="entry name" value="S_TKc"/>
    <property type="match status" value="1"/>
</dbReference>
<dbReference type="InterPro" id="IPR045274">
    <property type="entry name" value="WAK-like"/>
</dbReference>
<accession>A0A5B6Z5S7</accession>
<name>A0A5B6Z5S7_DAVIN</name>
<dbReference type="PROSITE" id="PS50011">
    <property type="entry name" value="PROTEIN_KINASE_DOM"/>
    <property type="match status" value="1"/>
</dbReference>
<sequence length="234" mass="26406">MSSHMNIARLFGCCMELEGPALVYEYSGDEPLNNFLYDRDTASSGPQEDRSLKWESRLRIAKDIANAVVYLHTALSGPIVNRDLKPSNIMVDQHGVAKLFDFSFSISIPPGESRVEDKPFGAVWFMDPDYIQSGFITDKSDVFSFGMILLTLLTGQSLFSNNLKEAEEEGDLVAYVKKYVDKNQITEILDPIILEGGGIEQEKQFRDFLELALRCVQEKGEDRPEMIYVAKELT</sequence>
<dbReference type="Gene3D" id="1.10.510.10">
    <property type="entry name" value="Transferase(Phosphotransferase) domain 1"/>
    <property type="match status" value="1"/>
</dbReference>
<evidence type="ECO:0000313" key="4">
    <source>
        <dbReference type="EMBL" id="MPA39500.1"/>
    </source>
</evidence>
<dbReference type="InterPro" id="IPR011009">
    <property type="entry name" value="Kinase-like_dom_sf"/>
</dbReference>
<protein>
    <recommendedName>
        <fullName evidence="3">Protein kinase domain-containing protein</fullName>
    </recommendedName>
</protein>
<dbReference type="GO" id="GO:0005886">
    <property type="term" value="C:plasma membrane"/>
    <property type="evidence" value="ECO:0007669"/>
    <property type="project" value="TreeGrafter"/>
</dbReference>
<evidence type="ECO:0000259" key="3">
    <source>
        <dbReference type="PROSITE" id="PS50011"/>
    </source>
</evidence>
<dbReference type="EMBL" id="GHES01008941">
    <property type="protein sequence ID" value="MPA39500.1"/>
    <property type="molecule type" value="Transcribed_RNA"/>
</dbReference>
<gene>
    <name evidence="4" type="ORF">Din_008941</name>
</gene>
<dbReference type="GO" id="GO:0005524">
    <property type="term" value="F:ATP binding"/>
    <property type="evidence" value="ECO:0007669"/>
    <property type="project" value="UniProtKB-KW"/>
</dbReference>
<dbReference type="InterPro" id="IPR000719">
    <property type="entry name" value="Prot_kinase_dom"/>
</dbReference>
<dbReference type="PANTHER" id="PTHR27005">
    <property type="entry name" value="WALL-ASSOCIATED RECEPTOR KINASE-LIKE 21"/>
    <property type="match status" value="1"/>
</dbReference>
<dbReference type="Pfam" id="PF00069">
    <property type="entry name" value="Pkinase"/>
    <property type="match status" value="1"/>
</dbReference>
<keyword evidence="2" id="KW-0067">ATP-binding</keyword>
<dbReference type="GO" id="GO:0007166">
    <property type="term" value="P:cell surface receptor signaling pathway"/>
    <property type="evidence" value="ECO:0007669"/>
    <property type="project" value="InterPro"/>
</dbReference>
<organism evidence="4">
    <name type="scientific">Davidia involucrata</name>
    <name type="common">Dove tree</name>
    <dbReference type="NCBI Taxonomy" id="16924"/>
    <lineage>
        <taxon>Eukaryota</taxon>
        <taxon>Viridiplantae</taxon>
        <taxon>Streptophyta</taxon>
        <taxon>Embryophyta</taxon>
        <taxon>Tracheophyta</taxon>
        <taxon>Spermatophyta</taxon>
        <taxon>Magnoliopsida</taxon>
        <taxon>eudicotyledons</taxon>
        <taxon>Gunneridae</taxon>
        <taxon>Pentapetalae</taxon>
        <taxon>asterids</taxon>
        <taxon>Cornales</taxon>
        <taxon>Nyssaceae</taxon>
        <taxon>Davidia</taxon>
    </lineage>
</organism>
<keyword evidence="1" id="KW-0547">Nucleotide-binding</keyword>